<feature type="transmembrane region" description="Helical" evidence="2">
    <location>
        <begin position="650"/>
        <end position="668"/>
    </location>
</feature>
<feature type="region of interest" description="Disordered" evidence="1">
    <location>
        <begin position="1"/>
        <end position="33"/>
    </location>
</feature>
<evidence type="ECO:0000256" key="2">
    <source>
        <dbReference type="SAM" id="Phobius"/>
    </source>
</evidence>
<comment type="caution">
    <text evidence="3">The sequence shown here is derived from an EMBL/GenBank/DDBJ whole genome shotgun (WGS) entry which is preliminary data.</text>
</comment>
<feature type="transmembrane region" description="Helical" evidence="2">
    <location>
        <begin position="343"/>
        <end position="363"/>
    </location>
</feature>
<accession>A0AAW0F2L6</accession>
<feature type="transmembrane region" description="Helical" evidence="2">
    <location>
        <begin position="680"/>
        <end position="702"/>
    </location>
</feature>
<feature type="region of interest" description="Disordered" evidence="1">
    <location>
        <begin position="136"/>
        <end position="159"/>
    </location>
</feature>
<feature type="transmembrane region" description="Helical" evidence="2">
    <location>
        <begin position="435"/>
        <end position="458"/>
    </location>
</feature>
<dbReference type="PANTHER" id="PTHR31102:SF1">
    <property type="entry name" value="CATION_H+ EXCHANGER DOMAIN-CONTAINING PROTEIN"/>
    <property type="match status" value="1"/>
</dbReference>
<proteinExistence type="predicted"/>
<dbReference type="AlphaFoldDB" id="A0AAW0F2L6"/>
<evidence type="ECO:0000256" key="1">
    <source>
        <dbReference type="SAM" id="MobiDB-lite"/>
    </source>
</evidence>
<feature type="compositionally biased region" description="Low complexity" evidence="1">
    <location>
        <begin position="175"/>
        <end position="189"/>
    </location>
</feature>
<feature type="transmembrane region" description="Helical" evidence="2">
    <location>
        <begin position="470"/>
        <end position="488"/>
    </location>
</feature>
<feature type="compositionally biased region" description="Low complexity" evidence="1">
    <location>
        <begin position="136"/>
        <end position="151"/>
    </location>
</feature>
<keyword evidence="2" id="KW-1133">Transmembrane helix</keyword>
<feature type="transmembrane region" description="Helical" evidence="2">
    <location>
        <begin position="586"/>
        <end position="602"/>
    </location>
</feature>
<feature type="transmembrane region" description="Helical" evidence="2">
    <location>
        <begin position="500"/>
        <end position="522"/>
    </location>
</feature>
<feature type="transmembrane region" description="Helical" evidence="2">
    <location>
        <begin position="406"/>
        <end position="426"/>
    </location>
</feature>
<dbReference type="EMBL" id="JAECZO010000005">
    <property type="protein sequence ID" value="KAK7200364.1"/>
    <property type="molecule type" value="Genomic_DNA"/>
</dbReference>
<dbReference type="PANTHER" id="PTHR31102">
    <property type="match status" value="1"/>
</dbReference>
<protein>
    <recommendedName>
        <fullName evidence="5">Cation/H+ exchanger domain-containing protein</fullName>
    </recommendedName>
</protein>
<gene>
    <name evidence="3" type="ORF">NESM_000090400</name>
</gene>
<name>A0AAW0F2L6_9TRYP</name>
<dbReference type="InterPro" id="IPR051843">
    <property type="entry name" value="CPA1_transporter"/>
</dbReference>
<sequence>MPSSTDGKRKSSSVEPVVFGVDVTSTSDPREAESSPYLMLYQSIANPVSDDRIMEDEARRALGRELLCRTLSTAVYADPAAGETRDAVQLGSGEELRDCEDAATLYIFRTDIRAPPGVRPAPYLVKEPACTGATTTTTAAAPAASPECATAPSPPAAPEAGAFRELTESAHISRSPLSSVPDTSPTVSPRDARRAREPASAEDGAVAEERQQLVAGARPHNTYFRTGAFYATPISAADVAAEKAIVDALNALSSEERRMEMLEALSAAYTQPRAGASGANDWDDTTEEVVHRWFDLEVDVARCCCYVTLFRRRFCVFIVSYVLRCFCLFLFWVIMFSLIPENWFSPGGLYFDALATIVFSGIVGTAVARLLTIPSPVGVMCAGILWNNVPYTGRLTSGITLSLRQFVAMVGLTIGLIRAGLSLNVIRFKQKFKHYLAFSLLPMLAEALVHGVCCKYIYGYPNYRWALAEGFLLSSVAAGVVVPPLIAYQHKGYGARDGPPMMMLCSVAIDTAVCVWAVQLLLSLEFELASRVQVIVLAPMQLVAGLVGGVLLGALVFAVTFYILFIEGEPLPGRRGGHALTMQHSVHVRYLALSFLVLVSLAGVSVGYRFYCVGGASIGVLAITGTFNYLCLRGGTADHLRMKADMVQTLTTVSSYIAMPALFGLSGASVDVSDLFARDFIGLAFGLVFIGIGARCLCAMAVPHLTGLRLSWSETLFCGLGWIGKGTVQGALGPFAEVFAAFEVLESSTSGEEASAWQRVEWGHKMKNTAVLGILVASPICSIFLSRFTPRLLKPGT</sequence>
<dbReference type="Proteomes" id="UP001430356">
    <property type="component" value="Unassembled WGS sequence"/>
</dbReference>
<feature type="compositionally biased region" description="Basic and acidic residues" evidence="1">
    <location>
        <begin position="190"/>
        <end position="199"/>
    </location>
</feature>
<evidence type="ECO:0008006" key="5">
    <source>
        <dbReference type="Google" id="ProtNLM"/>
    </source>
</evidence>
<keyword evidence="2" id="KW-0472">Membrane</keyword>
<keyword evidence="4" id="KW-1185">Reference proteome</keyword>
<feature type="transmembrane region" description="Helical" evidence="2">
    <location>
        <begin position="769"/>
        <end position="788"/>
    </location>
</feature>
<feature type="region of interest" description="Disordered" evidence="1">
    <location>
        <begin position="171"/>
        <end position="207"/>
    </location>
</feature>
<evidence type="ECO:0000313" key="3">
    <source>
        <dbReference type="EMBL" id="KAK7200364.1"/>
    </source>
</evidence>
<feature type="transmembrane region" description="Helical" evidence="2">
    <location>
        <begin position="314"/>
        <end position="337"/>
    </location>
</feature>
<organism evidence="3 4">
    <name type="scientific">Novymonas esmeraldas</name>
    <dbReference type="NCBI Taxonomy" id="1808958"/>
    <lineage>
        <taxon>Eukaryota</taxon>
        <taxon>Discoba</taxon>
        <taxon>Euglenozoa</taxon>
        <taxon>Kinetoplastea</taxon>
        <taxon>Metakinetoplastina</taxon>
        <taxon>Trypanosomatida</taxon>
        <taxon>Trypanosomatidae</taxon>
        <taxon>Novymonas</taxon>
    </lineage>
</organism>
<feature type="transmembrane region" description="Helical" evidence="2">
    <location>
        <begin position="542"/>
        <end position="565"/>
    </location>
</feature>
<dbReference type="GO" id="GO:0098662">
    <property type="term" value="P:inorganic cation transmembrane transport"/>
    <property type="evidence" value="ECO:0007669"/>
    <property type="project" value="TreeGrafter"/>
</dbReference>
<keyword evidence="2" id="KW-0812">Transmembrane</keyword>
<evidence type="ECO:0000313" key="4">
    <source>
        <dbReference type="Proteomes" id="UP001430356"/>
    </source>
</evidence>
<feature type="transmembrane region" description="Helical" evidence="2">
    <location>
        <begin position="608"/>
        <end position="630"/>
    </location>
</feature>
<reference evidence="3 4" key="1">
    <citation type="journal article" date="2021" name="MBio">
        <title>A New Model Trypanosomatid, Novymonas esmeraldas: Genomic Perception of Its 'Candidatus Pandoraea novymonadis' Endosymbiont.</title>
        <authorList>
            <person name="Zakharova A."/>
            <person name="Saura A."/>
            <person name="Butenko A."/>
            <person name="Podesvova L."/>
            <person name="Warmusova S."/>
            <person name="Kostygov A.Y."/>
            <person name="Nenarokova A."/>
            <person name="Lukes J."/>
            <person name="Opperdoes F.R."/>
            <person name="Yurchenko V."/>
        </authorList>
    </citation>
    <scope>NUCLEOTIDE SEQUENCE [LARGE SCALE GENOMIC DNA]</scope>
    <source>
        <strain evidence="3 4">E262AT.01</strain>
    </source>
</reference>